<dbReference type="InterPro" id="IPR028082">
    <property type="entry name" value="Peripla_BP_I"/>
</dbReference>
<dbReference type="InterPro" id="IPR051010">
    <property type="entry name" value="BCAA_transport"/>
</dbReference>
<accession>A0ABX2ERB2</accession>
<proteinExistence type="predicted"/>
<dbReference type="PANTHER" id="PTHR30483">
    <property type="entry name" value="LEUCINE-SPECIFIC-BINDING PROTEIN"/>
    <property type="match status" value="1"/>
</dbReference>
<organism evidence="2 3">
    <name type="scientific">Pseudaquabacterium terrae</name>
    <dbReference type="NCBI Taxonomy" id="2732868"/>
    <lineage>
        <taxon>Bacteria</taxon>
        <taxon>Pseudomonadati</taxon>
        <taxon>Pseudomonadota</taxon>
        <taxon>Betaproteobacteria</taxon>
        <taxon>Burkholderiales</taxon>
        <taxon>Sphaerotilaceae</taxon>
        <taxon>Pseudaquabacterium</taxon>
    </lineage>
</organism>
<dbReference type="Proteomes" id="UP000737171">
    <property type="component" value="Unassembled WGS sequence"/>
</dbReference>
<dbReference type="Gene3D" id="3.40.50.2300">
    <property type="match status" value="1"/>
</dbReference>
<evidence type="ECO:0000313" key="2">
    <source>
        <dbReference type="EMBL" id="NRF70989.1"/>
    </source>
</evidence>
<dbReference type="SUPFAM" id="SSF53822">
    <property type="entry name" value="Periplasmic binding protein-like I"/>
    <property type="match status" value="1"/>
</dbReference>
<reference evidence="2 3" key="1">
    <citation type="submission" date="2020-05" db="EMBL/GenBank/DDBJ databases">
        <title>Aquincola sp. isolate from soil.</title>
        <authorList>
            <person name="Han J."/>
            <person name="Kim D.-U."/>
        </authorList>
    </citation>
    <scope>NUCLEOTIDE SEQUENCE [LARGE SCALE GENOMIC DNA]</scope>
    <source>
        <strain evidence="2 3">S2</strain>
    </source>
</reference>
<feature type="signal peptide" evidence="1">
    <location>
        <begin position="1"/>
        <end position="19"/>
    </location>
</feature>
<dbReference type="EMBL" id="JABRWJ010000010">
    <property type="protein sequence ID" value="NRF70989.1"/>
    <property type="molecule type" value="Genomic_DNA"/>
</dbReference>
<gene>
    <name evidence="2" type="ORF">HLB44_28685</name>
</gene>
<feature type="chain" id="PRO_5046600616" evidence="1">
    <location>
        <begin position="20"/>
        <end position="389"/>
    </location>
</feature>
<evidence type="ECO:0000313" key="3">
    <source>
        <dbReference type="Proteomes" id="UP000737171"/>
    </source>
</evidence>
<comment type="caution">
    <text evidence="2">The sequence shown here is derived from an EMBL/GenBank/DDBJ whole genome shotgun (WGS) entry which is preliminary data.</text>
</comment>
<dbReference type="PANTHER" id="PTHR30483:SF6">
    <property type="entry name" value="PERIPLASMIC BINDING PROTEIN OF ABC TRANSPORTER FOR NATURAL AMINO ACIDS"/>
    <property type="match status" value="1"/>
</dbReference>
<keyword evidence="3" id="KW-1185">Reference proteome</keyword>
<name>A0ABX2ERB2_9BURK</name>
<evidence type="ECO:0000256" key="1">
    <source>
        <dbReference type="SAM" id="SignalP"/>
    </source>
</evidence>
<protein>
    <submittedName>
        <fullName evidence="2">Branched-chain amino acid ABC transporter substrate-binding protein</fullName>
    </submittedName>
</protein>
<dbReference type="RefSeq" id="WP_173131269.1">
    <property type="nucleotide sequence ID" value="NZ_JABRWJ010000010.1"/>
</dbReference>
<keyword evidence="1" id="KW-0732">Signal</keyword>
<sequence>MTKSLLAALALLLAGPVAAATLTLGVLQRADDERLAPARIEQAYPGHPGGSLQAAVELAIDESRFALDAAKLRIVIDVHAARSADEATALLQQLARAGALGVVLDLPTAWIAALKAAATPALLNAGAGDEALRQQGCAPQLFHTLPSERMRADALAQALLARRWSRVLLLHGPGDDDAQRLALAQAALKRHGLKLIATRAFRRSADPRERELANPRLLTSAAGGDYDAVWVVDSDGEFARGLPYNTVLPRPVVGDAGLVAVPWAAHFERYGSPQLARRFMRAARRPMTGHDWAGYIAAKAILQAALEQPVAPNAAQVLRALQRSDFALDGFKGVRLGFRAWDRQLRQPLLLSDGLAVLGSAPVDGVLHPVNVLDTLGSDAAESACKAGL</sequence>